<protein>
    <submittedName>
        <fullName evidence="5">Glycosyltransferase involved in cell wall biosynthesis</fullName>
    </submittedName>
</protein>
<evidence type="ECO:0000259" key="4">
    <source>
        <dbReference type="Pfam" id="PF13439"/>
    </source>
</evidence>
<evidence type="ECO:0000256" key="1">
    <source>
        <dbReference type="ARBA" id="ARBA00022676"/>
    </source>
</evidence>
<gene>
    <name evidence="5" type="ORF">J2S44_005933</name>
</gene>
<dbReference type="PANTHER" id="PTHR12526">
    <property type="entry name" value="GLYCOSYLTRANSFERASE"/>
    <property type="match status" value="1"/>
</dbReference>
<organism evidence="5 6">
    <name type="scientific">Catenuloplanes niger</name>
    <dbReference type="NCBI Taxonomy" id="587534"/>
    <lineage>
        <taxon>Bacteria</taxon>
        <taxon>Bacillati</taxon>
        <taxon>Actinomycetota</taxon>
        <taxon>Actinomycetes</taxon>
        <taxon>Micromonosporales</taxon>
        <taxon>Micromonosporaceae</taxon>
        <taxon>Catenuloplanes</taxon>
    </lineage>
</organism>
<dbReference type="Pfam" id="PF00534">
    <property type="entry name" value="Glycos_transf_1"/>
    <property type="match status" value="1"/>
</dbReference>
<dbReference type="InterPro" id="IPR001296">
    <property type="entry name" value="Glyco_trans_1"/>
</dbReference>
<dbReference type="SUPFAM" id="SSF53756">
    <property type="entry name" value="UDP-Glycosyltransferase/glycogen phosphorylase"/>
    <property type="match status" value="1"/>
</dbReference>
<name>A0AAE3ZTA3_9ACTN</name>
<dbReference type="Proteomes" id="UP001183629">
    <property type="component" value="Unassembled WGS sequence"/>
</dbReference>
<feature type="domain" description="Glycosyl transferase family 1" evidence="3">
    <location>
        <begin position="169"/>
        <end position="286"/>
    </location>
</feature>
<evidence type="ECO:0000313" key="5">
    <source>
        <dbReference type="EMBL" id="MDR7325683.1"/>
    </source>
</evidence>
<comment type="caution">
    <text evidence="5">The sequence shown here is derived from an EMBL/GenBank/DDBJ whole genome shotgun (WGS) entry which is preliminary data.</text>
</comment>
<sequence>MRIAMVAAGTGAGALSAALRRLGHDVREYDAAGKRAGERLGATWADGADWAPEVIHAHGWAAGVAALASGAAPLVQSFHGLSTPGPVTADTDERRTYERLLCRVADRIIAGSTDEAGDLLRLGVPRGRITLVPPGVDCDLFTPVGDPMPRVRPRVLAVADGAAWAGDLVRAMRMVPDAEAVVLGGPPDLTDLAERCRVADRVVPHRAVPHDELPAWYRSADVAVCAPWRDPSGSAPIEAMACGVPVVGTATGLVRDAVIDGLTGELVPPRDPRALGMAIRALLADNVRRFTAATAALDRARQVYPWQRVADRTAVVCLEACGQVVPVVAEELSVPS</sequence>
<dbReference type="Pfam" id="PF13439">
    <property type="entry name" value="Glyco_transf_4"/>
    <property type="match status" value="1"/>
</dbReference>
<evidence type="ECO:0000256" key="2">
    <source>
        <dbReference type="ARBA" id="ARBA00022679"/>
    </source>
</evidence>
<proteinExistence type="predicted"/>
<reference evidence="5 6" key="1">
    <citation type="submission" date="2023-07" db="EMBL/GenBank/DDBJ databases">
        <title>Sequencing the genomes of 1000 actinobacteria strains.</title>
        <authorList>
            <person name="Klenk H.-P."/>
        </authorList>
    </citation>
    <scope>NUCLEOTIDE SEQUENCE [LARGE SCALE GENOMIC DNA]</scope>
    <source>
        <strain evidence="5 6">DSM 44711</strain>
    </source>
</reference>
<dbReference type="GO" id="GO:0016757">
    <property type="term" value="F:glycosyltransferase activity"/>
    <property type="evidence" value="ECO:0007669"/>
    <property type="project" value="UniProtKB-KW"/>
</dbReference>
<keyword evidence="1" id="KW-0328">Glycosyltransferase</keyword>
<dbReference type="AlphaFoldDB" id="A0AAE3ZTA3"/>
<dbReference type="Gene3D" id="3.40.50.2000">
    <property type="entry name" value="Glycogen Phosphorylase B"/>
    <property type="match status" value="2"/>
</dbReference>
<feature type="domain" description="Glycosyltransferase subfamily 4-like N-terminal" evidence="4">
    <location>
        <begin position="49"/>
        <end position="139"/>
    </location>
</feature>
<dbReference type="RefSeq" id="WP_310420607.1">
    <property type="nucleotide sequence ID" value="NZ_JAVDYC010000001.1"/>
</dbReference>
<keyword evidence="2" id="KW-0808">Transferase</keyword>
<evidence type="ECO:0000313" key="6">
    <source>
        <dbReference type="Proteomes" id="UP001183629"/>
    </source>
</evidence>
<evidence type="ECO:0000259" key="3">
    <source>
        <dbReference type="Pfam" id="PF00534"/>
    </source>
</evidence>
<accession>A0AAE3ZTA3</accession>
<dbReference type="PANTHER" id="PTHR12526:SF635">
    <property type="entry name" value="GLYCOSYL TRANSFERASE GROUP 1"/>
    <property type="match status" value="1"/>
</dbReference>
<dbReference type="EMBL" id="JAVDYC010000001">
    <property type="protein sequence ID" value="MDR7325683.1"/>
    <property type="molecule type" value="Genomic_DNA"/>
</dbReference>
<keyword evidence="6" id="KW-1185">Reference proteome</keyword>
<dbReference type="InterPro" id="IPR028098">
    <property type="entry name" value="Glyco_trans_4-like_N"/>
</dbReference>